<sequence>MPIFYCSRSLCFLLPEIYSYNIRADLHFVNIKSDAKK</sequence>
<evidence type="ECO:0000313" key="2">
    <source>
        <dbReference type="Proteomes" id="UP000435910"/>
    </source>
</evidence>
<comment type="caution">
    <text evidence="1">The sequence shown here is derived from an EMBL/GenBank/DDBJ whole genome shotgun (WGS) entry which is preliminary data.</text>
</comment>
<dbReference type="AlphaFoldDB" id="A0A8B5YHT9"/>
<name>A0A8B5YHT9_BACLI</name>
<organism evidence="1 2">
    <name type="scientific">Bacillus licheniformis</name>
    <dbReference type="NCBI Taxonomy" id="1402"/>
    <lineage>
        <taxon>Bacteria</taxon>
        <taxon>Bacillati</taxon>
        <taxon>Bacillota</taxon>
        <taxon>Bacilli</taxon>
        <taxon>Bacillales</taxon>
        <taxon>Bacillaceae</taxon>
        <taxon>Bacillus</taxon>
    </lineage>
</organism>
<evidence type="ECO:0000313" key="1">
    <source>
        <dbReference type="EMBL" id="TWL33259.1"/>
    </source>
</evidence>
<dbReference type="Proteomes" id="UP000435910">
    <property type="component" value="Unassembled WGS sequence"/>
</dbReference>
<proteinExistence type="predicted"/>
<gene>
    <name evidence="1" type="ORF">CHCC16736_4071</name>
</gene>
<accession>A0A8B5YHT9</accession>
<protein>
    <submittedName>
        <fullName evidence="1">Uncharacterized protein</fullName>
    </submittedName>
</protein>
<reference evidence="1 2" key="1">
    <citation type="submission" date="2019-06" db="EMBL/GenBank/DDBJ databases">
        <title>Genome sequence analysis of &gt;100 Bacillus licheniformis strains suggests intrinsic resistance to this species.</title>
        <authorList>
            <person name="Wels M."/>
            <person name="Siezen R.J."/>
            <person name="Johansen E."/>
            <person name="Stuer-Lauridsen B."/>
            <person name="Bjerre K."/>
            <person name="Nielsen B.K.K."/>
        </authorList>
    </citation>
    <scope>NUCLEOTIDE SEQUENCE [LARGE SCALE GENOMIC DNA]</scope>
    <source>
        <strain evidence="1 2">BAC-16736</strain>
    </source>
</reference>
<dbReference type="EMBL" id="NILC01000004">
    <property type="protein sequence ID" value="TWL33259.1"/>
    <property type="molecule type" value="Genomic_DNA"/>
</dbReference>